<dbReference type="RefSeq" id="WP_169454051.1">
    <property type="nucleotide sequence ID" value="NZ_CP051774.1"/>
</dbReference>
<gene>
    <name evidence="1" type="ORF">HHL09_08045</name>
</gene>
<evidence type="ECO:0000313" key="2">
    <source>
        <dbReference type="Proteomes" id="UP000501812"/>
    </source>
</evidence>
<keyword evidence="2" id="KW-1185">Reference proteome</keyword>
<accession>A0A858RGT7</accession>
<organism evidence="1 2">
    <name type="scientific">Luteolibacter luteus</name>
    <dbReference type="NCBI Taxonomy" id="2728835"/>
    <lineage>
        <taxon>Bacteria</taxon>
        <taxon>Pseudomonadati</taxon>
        <taxon>Verrucomicrobiota</taxon>
        <taxon>Verrucomicrobiia</taxon>
        <taxon>Verrucomicrobiales</taxon>
        <taxon>Verrucomicrobiaceae</taxon>
        <taxon>Luteolibacter</taxon>
    </lineage>
</organism>
<evidence type="ECO:0008006" key="3">
    <source>
        <dbReference type="Google" id="ProtNLM"/>
    </source>
</evidence>
<sequence>MIRTRRFLVLAGALATGGALWWSFDAWSGGSSAAPPIVKAPLQSEPSSASPRQREISAAWHEVLANCKDGRDPEAIRKQLVALRERWSEEDDLYLVAQSISQLLKTGEDAKTGLRLETGPQGLRGWPTMRVFLLDFLSTADPDLAVEVAREILASTSSAEEYAVALKPLLMKGPWRASDEELQEHFAKLLATPEWQTREGLAEALDLPRVASSSGTADVLARWVDASPPAVEAGEIALHETAAQTPSVLVGLIAEDRTLFEDQPELRASLMARATVSDGGQATEVNAYLRDPAISKQEKESFLALYPLRSATTGYRLYGQPPKPFERNQVVADDQAALQAVTHWMADPAMAELAPSLKSLQGRLQTWVGQAGD</sequence>
<dbReference type="Proteomes" id="UP000501812">
    <property type="component" value="Chromosome"/>
</dbReference>
<evidence type="ECO:0000313" key="1">
    <source>
        <dbReference type="EMBL" id="QJE95738.1"/>
    </source>
</evidence>
<reference evidence="1 2" key="1">
    <citation type="submission" date="2020-04" db="EMBL/GenBank/DDBJ databases">
        <title>Luteolibacter sp. G-1-1-1 isolated from soil.</title>
        <authorList>
            <person name="Dahal R.H."/>
        </authorList>
    </citation>
    <scope>NUCLEOTIDE SEQUENCE [LARGE SCALE GENOMIC DNA]</scope>
    <source>
        <strain evidence="1 2">G-1-1-1</strain>
    </source>
</reference>
<proteinExistence type="predicted"/>
<protein>
    <recommendedName>
        <fullName evidence="3">HEAT repeat domain-containing protein</fullName>
    </recommendedName>
</protein>
<dbReference type="AlphaFoldDB" id="A0A858RGT7"/>
<dbReference type="KEGG" id="luo:HHL09_08045"/>
<name>A0A858RGT7_9BACT</name>
<dbReference type="EMBL" id="CP051774">
    <property type="protein sequence ID" value="QJE95738.1"/>
    <property type="molecule type" value="Genomic_DNA"/>
</dbReference>